<feature type="compositionally biased region" description="Low complexity" evidence="3">
    <location>
        <begin position="717"/>
        <end position="736"/>
    </location>
</feature>
<dbReference type="AlphaFoldDB" id="A0A8H7S8Z3"/>
<proteinExistence type="predicted"/>
<feature type="domain" description="Ras-GEF" evidence="4">
    <location>
        <begin position="793"/>
        <end position="1030"/>
    </location>
</feature>
<dbReference type="PANTHER" id="PTHR23113:SF368">
    <property type="entry name" value="CELL DIVISION CONTROL PROTEIN 25"/>
    <property type="match status" value="1"/>
</dbReference>
<evidence type="ECO:0000313" key="6">
    <source>
        <dbReference type="EMBL" id="KAG2223917.1"/>
    </source>
</evidence>
<dbReference type="InterPro" id="IPR019804">
    <property type="entry name" value="Ras_G-nucl-exch_fac_CS"/>
</dbReference>
<gene>
    <name evidence="6" type="ORF">INT45_009369</name>
</gene>
<feature type="region of interest" description="Disordered" evidence="3">
    <location>
        <begin position="209"/>
        <end position="262"/>
    </location>
</feature>
<dbReference type="InterPro" id="IPR036964">
    <property type="entry name" value="RASGEF_cat_dom_sf"/>
</dbReference>
<feature type="compositionally biased region" description="Polar residues" evidence="3">
    <location>
        <begin position="750"/>
        <end position="759"/>
    </location>
</feature>
<sequence>MIQPTTSANATPLRKAADNNNIRLLYNQHAAALSEETIKYRRHEKTTNDDIKPDDNNSYGQRQQMELELDNTKPSTTASSYYSKNWASLTGINNNNDNSSHRDTIDSAIRVDEFQTVTNPTHRKSVQTLVPPFSRQTEIRTFDHHHHGLEEHQHFSSLPQEEEQIEGEEQTHSLVEGVNKNLRAIHRKRQITSSNDLLSFAQYPSSTVSINQQQDVVTKPDQKDQGMAGLSDSSYFSIRPSSSQHSITTSPTISKGISNDNDSIKTGSTVSLADNIDFSLSLRVVDGTTTSTNLSSNNFDQSKKQPQPHSHPPQSTTPNVLVSIHREYDEPNLVSEFTKEKGYEAKNSNKSKFLTAPVIGGTLKHHRSESDLTRLKDMCAPPPVSNATSQRVVVATVVKQQQHTKDNFILKKTNNTKGSSPYLLSPNQNSSSGSLSSVFKTLVVPQRSSSIRSNKSHTTKKQSPAPSLDIDQTSHNSNTGSSWNFLRTIKKNQSSTNLKKTIPNDEILRQAGLDPNKATTTQNATRSNNGKLNQQQHQHQKSVLHVSENGQDVMILEMHGGKLQVVAGTAEKLFLKLADETAQDLDYVDTYIMNHTSFTQSIELLENLIARFHLEALPGEADYFKKWQRCIQVKVLNVISRWVKLQYQDFKKTPVLQTRLETFINGDIKRAGFTTEASMIKDALDLQMARHARQRHSLVALTSHSLASFGNNNNGTFNSTSSSNSNSNGSILSPLSPTSPPTPSSLGSPQFQRRPSVPSTAPHLFSLISTPPSSPTLTHTPISSLSSPLFSLEARDVARYLTLADFYTLKCITSYDYLCGGWRRNNNESTTRDDGYIGMMIKRANLLTHWIPHELCAIKPLKQRRNGLRKLIEIAKLCLEYNNFHTSMVIIMGLTSAPVQKLEEVWESLPSRDMNTFTTLKRHLDVSNNMANYRQAFAKKAKAPAVPFFPLVLKDLTFYMDGNRTTCYQQQQEKEEGLINFSKFRSLTQFVHHIGSYTNENYWFTGDLEHLAFFSQKKYYQNNNRTAGPLDHVAELIEYGLRTVADCCNDPHCESQLLAQLS</sequence>
<feature type="region of interest" description="Disordered" evidence="3">
    <location>
        <begin position="406"/>
        <end position="482"/>
    </location>
</feature>
<comment type="caution">
    <text evidence="6">The sequence shown here is derived from an EMBL/GenBank/DDBJ whole genome shotgun (WGS) entry which is preliminary data.</text>
</comment>
<dbReference type="SMART" id="SM00147">
    <property type="entry name" value="RasGEF"/>
    <property type="match status" value="1"/>
</dbReference>
<dbReference type="PANTHER" id="PTHR23113">
    <property type="entry name" value="GUANINE NUCLEOTIDE EXCHANGE FACTOR"/>
    <property type="match status" value="1"/>
</dbReference>
<dbReference type="Gene3D" id="1.10.840.10">
    <property type="entry name" value="Ras guanine-nucleotide exchange factors catalytic domain"/>
    <property type="match status" value="1"/>
</dbReference>
<feature type="region of interest" description="Disordered" evidence="3">
    <location>
        <begin position="717"/>
        <end position="780"/>
    </location>
</feature>
<dbReference type="PROSITE" id="PS50212">
    <property type="entry name" value="RASGEF_NTER"/>
    <property type="match status" value="1"/>
</dbReference>
<evidence type="ECO:0000259" key="4">
    <source>
        <dbReference type="PROSITE" id="PS50009"/>
    </source>
</evidence>
<name>A0A8H7S8Z3_9FUNG</name>
<evidence type="ECO:0000313" key="7">
    <source>
        <dbReference type="Proteomes" id="UP000646827"/>
    </source>
</evidence>
<feature type="compositionally biased region" description="Low complexity" evidence="3">
    <location>
        <begin position="766"/>
        <end position="780"/>
    </location>
</feature>
<dbReference type="SUPFAM" id="SSF48366">
    <property type="entry name" value="Ras GEF"/>
    <property type="match status" value="1"/>
</dbReference>
<dbReference type="GO" id="GO:0005886">
    <property type="term" value="C:plasma membrane"/>
    <property type="evidence" value="ECO:0007669"/>
    <property type="project" value="TreeGrafter"/>
</dbReference>
<dbReference type="InterPro" id="IPR001895">
    <property type="entry name" value="RASGEF_cat_dom"/>
</dbReference>
<evidence type="ECO:0000259" key="5">
    <source>
        <dbReference type="PROSITE" id="PS50212"/>
    </source>
</evidence>
<feature type="domain" description="N-terminal Ras-GEF" evidence="5">
    <location>
        <begin position="561"/>
        <end position="688"/>
    </location>
</feature>
<dbReference type="Proteomes" id="UP000646827">
    <property type="component" value="Unassembled WGS sequence"/>
</dbReference>
<feature type="compositionally biased region" description="Low complexity" evidence="3">
    <location>
        <begin position="423"/>
        <end position="437"/>
    </location>
</feature>
<accession>A0A8H7S8Z3</accession>
<feature type="region of interest" description="Disordered" evidence="3">
    <location>
        <begin position="512"/>
        <end position="531"/>
    </location>
</feature>
<evidence type="ECO:0000256" key="3">
    <source>
        <dbReference type="SAM" id="MobiDB-lite"/>
    </source>
</evidence>
<feature type="compositionally biased region" description="Polar residues" evidence="3">
    <location>
        <begin position="517"/>
        <end position="531"/>
    </location>
</feature>
<dbReference type="InterPro" id="IPR000651">
    <property type="entry name" value="Ras-like_Gua-exchang_fac_N"/>
</dbReference>
<dbReference type="GO" id="GO:0005085">
    <property type="term" value="F:guanyl-nucleotide exchange factor activity"/>
    <property type="evidence" value="ECO:0007669"/>
    <property type="project" value="UniProtKB-KW"/>
</dbReference>
<reference evidence="6 7" key="1">
    <citation type="submission" date="2020-12" db="EMBL/GenBank/DDBJ databases">
        <title>Metabolic potential, ecology and presence of endohyphal bacteria is reflected in genomic diversity of Mucoromycotina.</title>
        <authorList>
            <person name="Muszewska A."/>
            <person name="Okrasinska A."/>
            <person name="Steczkiewicz K."/>
            <person name="Drgas O."/>
            <person name="Orlowska M."/>
            <person name="Perlinska-Lenart U."/>
            <person name="Aleksandrzak-Piekarczyk T."/>
            <person name="Szatraj K."/>
            <person name="Zielenkiewicz U."/>
            <person name="Pilsyk S."/>
            <person name="Malc E."/>
            <person name="Mieczkowski P."/>
            <person name="Kruszewska J.S."/>
            <person name="Biernat P."/>
            <person name="Pawlowska J."/>
        </authorList>
    </citation>
    <scope>NUCLEOTIDE SEQUENCE [LARGE SCALE GENOMIC DNA]</scope>
    <source>
        <strain evidence="6 7">CBS 142.35</strain>
    </source>
</reference>
<organism evidence="6 7">
    <name type="scientific">Circinella minor</name>
    <dbReference type="NCBI Taxonomy" id="1195481"/>
    <lineage>
        <taxon>Eukaryota</taxon>
        <taxon>Fungi</taxon>
        <taxon>Fungi incertae sedis</taxon>
        <taxon>Mucoromycota</taxon>
        <taxon>Mucoromycotina</taxon>
        <taxon>Mucoromycetes</taxon>
        <taxon>Mucorales</taxon>
        <taxon>Lichtheimiaceae</taxon>
        <taxon>Circinella</taxon>
    </lineage>
</organism>
<feature type="compositionally biased region" description="Polar residues" evidence="3">
    <location>
        <begin position="231"/>
        <end position="262"/>
    </location>
</feature>
<dbReference type="Gene3D" id="1.20.870.10">
    <property type="entry name" value="Son of sevenless (SoS) protein Chain: S domain 1"/>
    <property type="match status" value="1"/>
</dbReference>
<dbReference type="InterPro" id="IPR008937">
    <property type="entry name" value="Ras-like_GEF"/>
</dbReference>
<dbReference type="Pfam" id="PF00617">
    <property type="entry name" value="RasGEF"/>
    <property type="match status" value="1"/>
</dbReference>
<dbReference type="GO" id="GO:0007265">
    <property type="term" value="P:Ras protein signal transduction"/>
    <property type="evidence" value="ECO:0007669"/>
    <property type="project" value="TreeGrafter"/>
</dbReference>
<dbReference type="SMART" id="SM00229">
    <property type="entry name" value="RasGEFN"/>
    <property type="match status" value="1"/>
</dbReference>
<dbReference type="PROSITE" id="PS50009">
    <property type="entry name" value="RASGEF_CAT"/>
    <property type="match status" value="1"/>
</dbReference>
<evidence type="ECO:0000256" key="1">
    <source>
        <dbReference type="ARBA" id="ARBA00022658"/>
    </source>
</evidence>
<feature type="compositionally biased region" description="Polar residues" evidence="3">
    <location>
        <begin position="461"/>
        <end position="482"/>
    </location>
</feature>
<keyword evidence="1 2" id="KW-0344">Guanine-nucleotide releasing factor</keyword>
<dbReference type="OrthoDB" id="546434at2759"/>
<dbReference type="EMBL" id="JAEPRB010000052">
    <property type="protein sequence ID" value="KAG2223917.1"/>
    <property type="molecule type" value="Genomic_DNA"/>
</dbReference>
<dbReference type="CDD" id="cd06224">
    <property type="entry name" value="REM"/>
    <property type="match status" value="1"/>
</dbReference>
<dbReference type="Pfam" id="PF00618">
    <property type="entry name" value="RasGEF_N"/>
    <property type="match status" value="1"/>
</dbReference>
<protein>
    <submittedName>
        <fullName evidence="6">Uncharacterized protein</fullName>
    </submittedName>
</protein>
<feature type="region of interest" description="Disordered" evidence="3">
    <location>
        <begin position="290"/>
        <end position="318"/>
    </location>
</feature>
<dbReference type="PROSITE" id="PS00720">
    <property type="entry name" value="RASGEF"/>
    <property type="match status" value="1"/>
</dbReference>
<dbReference type="InterPro" id="IPR023578">
    <property type="entry name" value="Ras_GEF_dom_sf"/>
</dbReference>
<evidence type="ECO:0000256" key="2">
    <source>
        <dbReference type="PROSITE-ProRule" id="PRU00168"/>
    </source>
</evidence>
<keyword evidence="7" id="KW-1185">Reference proteome</keyword>